<accession>A0A9X4L5X5</accession>
<dbReference type="RefSeq" id="WP_107518085.1">
    <property type="nucleotide sequence ID" value="NZ_JAMBPY010000008.1"/>
</dbReference>
<keyword evidence="2" id="KW-1185">Reference proteome</keyword>
<name>A0A9X4L5X5_9STAP</name>
<evidence type="ECO:0000313" key="2">
    <source>
        <dbReference type="Proteomes" id="UP001152422"/>
    </source>
</evidence>
<comment type="caution">
    <text evidence="1">The sequence shown here is derived from an EMBL/GenBank/DDBJ whole genome shotgun (WGS) entry which is preliminary data.</text>
</comment>
<protein>
    <submittedName>
        <fullName evidence="1">Uncharacterized protein</fullName>
    </submittedName>
</protein>
<organism evidence="1 2">
    <name type="scientific">Staphylococcus equorum</name>
    <dbReference type="NCBI Taxonomy" id="246432"/>
    <lineage>
        <taxon>Bacteria</taxon>
        <taxon>Bacillati</taxon>
        <taxon>Bacillota</taxon>
        <taxon>Bacilli</taxon>
        <taxon>Bacillales</taxon>
        <taxon>Staphylococcaceae</taxon>
        <taxon>Staphylococcus</taxon>
    </lineage>
</organism>
<dbReference type="EMBL" id="JAMBQA010000008">
    <property type="protein sequence ID" value="MDG0846977.1"/>
    <property type="molecule type" value="Genomic_DNA"/>
</dbReference>
<proteinExistence type="predicted"/>
<reference evidence="1" key="1">
    <citation type="submission" date="2022-05" db="EMBL/GenBank/DDBJ databases">
        <title>Comparative genomics of Staphylococcus equorum isolates.</title>
        <authorList>
            <person name="Luelf R.H."/>
        </authorList>
    </citation>
    <scope>NUCLEOTIDE SEQUENCE</scope>
    <source>
        <strain evidence="1">TMW 2.2497</strain>
    </source>
</reference>
<dbReference type="Proteomes" id="UP001152422">
    <property type="component" value="Unassembled WGS sequence"/>
</dbReference>
<evidence type="ECO:0000313" key="1">
    <source>
        <dbReference type="EMBL" id="MDG0846977.1"/>
    </source>
</evidence>
<dbReference type="AlphaFoldDB" id="A0A9X4L5X5"/>
<gene>
    <name evidence="1" type="ORF">M4L89_12140</name>
</gene>
<sequence>MLQELDNKLKDNGYDTDFDTDGIYLPKYSIDIIRDNSNYIIKPKDDEPVIANNIDDALLIIKDFSYGEMISEELDENNYHYNKESARFFSLGNDKIKVIDGRFYLQDDEGSTNVYVDIPSVIGALQSKFLGEK</sequence>